<keyword evidence="3" id="KW-1185">Reference proteome</keyword>
<feature type="transmembrane region" description="Helical" evidence="1">
    <location>
        <begin position="55"/>
        <end position="77"/>
    </location>
</feature>
<evidence type="ECO:0000313" key="3">
    <source>
        <dbReference type="Proteomes" id="UP001596105"/>
    </source>
</evidence>
<dbReference type="Pfam" id="PF10990">
    <property type="entry name" value="DUF2809"/>
    <property type="match status" value="1"/>
</dbReference>
<evidence type="ECO:0000313" key="2">
    <source>
        <dbReference type="EMBL" id="MFC5472287.1"/>
    </source>
</evidence>
<name>A0ABW0M5G4_9BACL</name>
<dbReference type="InterPro" id="IPR021257">
    <property type="entry name" value="DUF2809"/>
</dbReference>
<feature type="transmembrane region" description="Helical" evidence="1">
    <location>
        <begin position="89"/>
        <end position="116"/>
    </location>
</feature>
<dbReference type="Proteomes" id="UP001596105">
    <property type="component" value="Unassembled WGS sequence"/>
</dbReference>
<dbReference type="RefSeq" id="WP_209749796.1">
    <property type="nucleotide sequence ID" value="NZ_JBHSMH010000120.1"/>
</dbReference>
<reference evidence="3" key="1">
    <citation type="journal article" date="2019" name="Int. J. Syst. Evol. Microbiol.">
        <title>The Global Catalogue of Microorganisms (GCM) 10K type strain sequencing project: providing services to taxonomists for standard genome sequencing and annotation.</title>
        <authorList>
            <consortium name="The Broad Institute Genomics Platform"/>
            <consortium name="The Broad Institute Genome Sequencing Center for Infectious Disease"/>
            <person name="Wu L."/>
            <person name="Ma J."/>
        </authorList>
    </citation>
    <scope>NUCLEOTIDE SEQUENCE [LARGE SCALE GENOMIC DNA]</scope>
    <source>
        <strain evidence="3">CCUG 57113</strain>
    </source>
</reference>
<feature type="transmembrane region" description="Helical" evidence="1">
    <location>
        <begin position="5"/>
        <end position="24"/>
    </location>
</feature>
<feature type="transmembrane region" description="Helical" evidence="1">
    <location>
        <begin position="30"/>
        <end position="48"/>
    </location>
</feature>
<organism evidence="2 3">
    <name type="scientific">Cohnella suwonensis</name>
    <dbReference type="NCBI Taxonomy" id="696072"/>
    <lineage>
        <taxon>Bacteria</taxon>
        <taxon>Bacillati</taxon>
        <taxon>Bacillota</taxon>
        <taxon>Bacilli</taxon>
        <taxon>Bacillales</taxon>
        <taxon>Paenibacillaceae</taxon>
        <taxon>Cohnella</taxon>
    </lineage>
</organism>
<comment type="caution">
    <text evidence="2">The sequence shown here is derived from an EMBL/GenBank/DDBJ whole genome shotgun (WGS) entry which is preliminary data.</text>
</comment>
<sequence length="132" mass="15230">MDRRLVYFSLSLMCIIFCILIVLLFSEMPFIRGLVGDVIIVVFIYYFIMTLKDFSSIYVVIFTLVLALITEVLQYFHFASILGLQHNKIAQLVIGSIFDPMDMIAYTIGGIVAFIIDTKIIKKPKNTHFRTY</sequence>
<gene>
    <name evidence="2" type="ORF">ACFPPD_26740</name>
</gene>
<accession>A0ABW0M5G4</accession>
<dbReference type="EMBL" id="JBHSMH010000120">
    <property type="protein sequence ID" value="MFC5472287.1"/>
    <property type="molecule type" value="Genomic_DNA"/>
</dbReference>
<protein>
    <submittedName>
        <fullName evidence="2">DUF2809 domain-containing protein</fullName>
    </submittedName>
</protein>
<keyword evidence="1" id="KW-0812">Transmembrane</keyword>
<proteinExistence type="predicted"/>
<evidence type="ECO:0000256" key="1">
    <source>
        <dbReference type="SAM" id="Phobius"/>
    </source>
</evidence>
<keyword evidence="1" id="KW-0472">Membrane</keyword>
<keyword evidence="1" id="KW-1133">Transmembrane helix</keyword>